<keyword evidence="1" id="KW-1133">Transmembrane helix</keyword>
<protein>
    <submittedName>
        <fullName evidence="2">Uncharacterized protein</fullName>
    </submittedName>
</protein>
<organism evidence="2 3">
    <name type="scientific">Fraxinus pennsylvanica</name>
    <dbReference type="NCBI Taxonomy" id="56036"/>
    <lineage>
        <taxon>Eukaryota</taxon>
        <taxon>Viridiplantae</taxon>
        <taxon>Streptophyta</taxon>
        <taxon>Embryophyta</taxon>
        <taxon>Tracheophyta</taxon>
        <taxon>Spermatophyta</taxon>
        <taxon>Magnoliopsida</taxon>
        <taxon>eudicotyledons</taxon>
        <taxon>Gunneridae</taxon>
        <taxon>Pentapetalae</taxon>
        <taxon>asterids</taxon>
        <taxon>lamiids</taxon>
        <taxon>Lamiales</taxon>
        <taxon>Oleaceae</taxon>
        <taxon>Oleeae</taxon>
        <taxon>Fraxinus</taxon>
    </lineage>
</organism>
<accession>A0AAD2E594</accession>
<feature type="transmembrane region" description="Helical" evidence="1">
    <location>
        <begin position="74"/>
        <end position="93"/>
    </location>
</feature>
<name>A0AAD2E594_9LAMI</name>
<reference evidence="2" key="1">
    <citation type="submission" date="2023-05" db="EMBL/GenBank/DDBJ databases">
        <authorList>
            <person name="Huff M."/>
        </authorList>
    </citation>
    <scope>NUCLEOTIDE SEQUENCE</scope>
</reference>
<dbReference type="EMBL" id="OU503051">
    <property type="protein sequence ID" value="CAI9779307.1"/>
    <property type="molecule type" value="Genomic_DNA"/>
</dbReference>
<feature type="transmembrane region" description="Helical" evidence="1">
    <location>
        <begin position="172"/>
        <end position="193"/>
    </location>
</feature>
<sequence>MEKNSPISTKGADRRWKGERHRSLRVEIRNGALTKRKIDYSSGSFVLTGLIEAAAIRYTGLGIEELSMDGKAEILFADQFIATAVVLGVLYNITKSFSPIPRDIYAYDLREPFNLQKGEVFYGVSEQVVAYATCCAYQCCCICSCTSHSWRISLALCSRHCFGISYAQTRNLLTQITIHAIWNSGIILLLTFLRVQGYDIKELLQAS</sequence>
<keyword evidence="1" id="KW-0472">Membrane</keyword>
<keyword evidence="3" id="KW-1185">Reference proteome</keyword>
<evidence type="ECO:0000256" key="1">
    <source>
        <dbReference type="SAM" id="Phobius"/>
    </source>
</evidence>
<dbReference type="AlphaFoldDB" id="A0AAD2E594"/>
<evidence type="ECO:0000313" key="3">
    <source>
        <dbReference type="Proteomes" id="UP000834106"/>
    </source>
</evidence>
<keyword evidence="1" id="KW-0812">Transmembrane</keyword>
<gene>
    <name evidence="2" type="ORF">FPE_LOCUS26737</name>
</gene>
<proteinExistence type="predicted"/>
<evidence type="ECO:0000313" key="2">
    <source>
        <dbReference type="EMBL" id="CAI9779307.1"/>
    </source>
</evidence>
<dbReference type="Proteomes" id="UP000834106">
    <property type="component" value="Chromosome 16"/>
</dbReference>